<keyword evidence="2" id="KW-0012">Acyltransferase</keyword>
<dbReference type="GO" id="GO:0016746">
    <property type="term" value="F:acyltransferase activity"/>
    <property type="evidence" value="ECO:0007669"/>
    <property type="project" value="UniProtKB-KW"/>
</dbReference>
<gene>
    <name evidence="4" type="ORF">D7X32_02130</name>
</gene>
<keyword evidence="5" id="KW-1185">Reference proteome</keyword>
<comment type="caution">
    <text evidence="4">The sequence shown here is derived from an EMBL/GenBank/DDBJ whole genome shotgun (WGS) entry which is preliminary data.</text>
</comment>
<evidence type="ECO:0000313" key="5">
    <source>
        <dbReference type="Proteomes" id="UP000268313"/>
    </source>
</evidence>
<dbReference type="Proteomes" id="UP000268313">
    <property type="component" value="Unassembled WGS sequence"/>
</dbReference>
<accession>A0A3A8KGR2</accession>
<dbReference type="InterPro" id="IPR013747">
    <property type="entry name" value="ACP_syn_III_C"/>
</dbReference>
<proteinExistence type="predicted"/>
<feature type="domain" description="Beta-ketoacyl-[acyl-carrier-protein] synthase III C-terminal" evidence="3">
    <location>
        <begin position="213"/>
        <end position="300"/>
    </location>
</feature>
<organism evidence="4 5">
    <name type="scientific">Corallococcus carmarthensis</name>
    <dbReference type="NCBI Taxonomy" id="2316728"/>
    <lineage>
        <taxon>Bacteria</taxon>
        <taxon>Pseudomonadati</taxon>
        <taxon>Myxococcota</taxon>
        <taxon>Myxococcia</taxon>
        <taxon>Myxococcales</taxon>
        <taxon>Cystobacterineae</taxon>
        <taxon>Myxococcaceae</taxon>
        <taxon>Corallococcus</taxon>
    </lineage>
</organism>
<evidence type="ECO:0000313" key="4">
    <source>
        <dbReference type="EMBL" id="RKH07388.1"/>
    </source>
</evidence>
<evidence type="ECO:0000256" key="1">
    <source>
        <dbReference type="ARBA" id="ARBA00022679"/>
    </source>
</evidence>
<dbReference type="PANTHER" id="PTHR34069">
    <property type="entry name" value="3-OXOACYL-[ACYL-CARRIER-PROTEIN] SYNTHASE 3"/>
    <property type="match status" value="1"/>
</dbReference>
<dbReference type="RefSeq" id="WP_120600813.1">
    <property type="nucleotide sequence ID" value="NZ_RAWE01000004.1"/>
</dbReference>
<dbReference type="EMBL" id="RAWE01000004">
    <property type="protein sequence ID" value="RKH07388.1"/>
    <property type="molecule type" value="Genomic_DNA"/>
</dbReference>
<dbReference type="Gene3D" id="3.40.47.10">
    <property type="match status" value="2"/>
</dbReference>
<dbReference type="OrthoDB" id="2636646at2"/>
<dbReference type="InterPro" id="IPR016039">
    <property type="entry name" value="Thiolase-like"/>
</dbReference>
<dbReference type="PANTHER" id="PTHR34069:SF2">
    <property type="entry name" value="BETA-KETOACYL-[ACYL-CARRIER-PROTEIN] SYNTHASE III"/>
    <property type="match status" value="1"/>
</dbReference>
<evidence type="ECO:0000259" key="3">
    <source>
        <dbReference type="Pfam" id="PF08541"/>
    </source>
</evidence>
<reference evidence="5" key="1">
    <citation type="submission" date="2018-09" db="EMBL/GenBank/DDBJ databases">
        <authorList>
            <person name="Livingstone P.G."/>
            <person name="Whitworth D.E."/>
        </authorList>
    </citation>
    <scope>NUCLEOTIDE SEQUENCE [LARGE SCALE GENOMIC DNA]</scope>
    <source>
        <strain evidence="5">CA043D</strain>
    </source>
</reference>
<evidence type="ECO:0000256" key="2">
    <source>
        <dbReference type="ARBA" id="ARBA00023315"/>
    </source>
</evidence>
<dbReference type="Pfam" id="PF08541">
    <property type="entry name" value="ACP_syn_III_C"/>
    <property type="match status" value="1"/>
</dbReference>
<sequence>MRIGAFTWRLGERREIDSLPELASDARRLQRMKKHGLACFMEATQSRESLMVEALQASVRESGMDPLSIDTVIYATGTFDDREDATLMPVVLRRCGLLNARPIGVFLGFCANFTYAFEAIEGLRALGRSRNALLLFSDAYPAGRTRLIRQDSAVGSDGVACCVVSDALERGYDVGPVRHHYDAQATEHLETGDIVSYVRAYSNGVRTSAEAALAAAEVGAAECRWLVTANFNRSVLRNISELCGIGVDRIYDRNIGELGHCSSADQLIALGQLLESDLPAATPVLVTGPADTVWGAAAMRVVRPAPTPTREAR</sequence>
<name>A0A3A8KGR2_9BACT</name>
<dbReference type="SUPFAM" id="SSF53901">
    <property type="entry name" value="Thiolase-like"/>
    <property type="match status" value="1"/>
</dbReference>
<keyword evidence="1" id="KW-0808">Transferase</keyword>
<dbReference type="AlphaFoldDB" id="A0A3A8KGR2"/>
<dbReference type="GO" id="GO:0044550">
    <property type="term" value="P:secondary metabolite biosynthetic process"/>
    <property type="evidence" value="ECO:0007669"/>
    <property type="project" value="TreeGrafter"/>
</dbReference>
<protein>
    <recommendedName>
        <fullName evidence="3">Beta-ketoacyl-[acyl-carrier-protein] synthase III C-terminal domain-containing protein</fullName>
    </recommendedName>
</protein>